<evidence type="ECO:0000256" key="4">
    <source>
        <dbReference type="ARBA" id="ARBA00023163"/>
    </source>
</evidence>
<dbReference type="InterPro" id="IPR037796">
    <property type="entry name" value="TAF6"/>
</dbReference>
<dbReference type="AlphaFoldDB" id="A0A8T0QAY0"/>
<reference evidence="7" key="1">
    <citation type="submission" date="2020-05" db="EMBL/GenBank/DDBJ databases">
        <title>WGS assembly of Panicum virgatum.</title>
        <authorList>
            <person name="Lovell J.T."/>
            <person name="Jenkins J."/>
            <person name="Shu S."/>
            <person name="Juenger T.E."/>
            <person name="Schmutz J."/>
        </authorList>
    </citation>
    <scope>NUCLEOTIDE SEQUENCE</scope>
    <source>
        <strain evidence="7">AP13</strain>
    </source>
</reference>
<dbReference type="PANTHER" id="PTHR10221">
    <property type="entry name" value="TRANSCRIPTION INITIATION FACTOR TFIID SUBUNIT 6"/>
    <property type="match status" value="1"/>
</dbReference>
<protein>
    <recommendedName>
        <fullName evidence="6">TAF6 C-terminal HEAT repeat domain-containing protein</fullName>
    </recommendedName>
</protein>
<feature type="domain" description="TAF6 C-terminal HEAT repeat" evidence="6">
    <location>
        <begin position="1"/>
        <end position="84"/>
    </location>
</feature>
<sequence>MPSMITCIVGKRLGHRLSDNHWELGDFSANLVGLVCRRFGHVYHNVQNRLTKILIHAFLDPAKSFTQHYGAVQGISALGPSAVEPNQCKLILCLSHADCICCLQIRLLLLPTS</sequence>
<evidence type="ECO:0000313" key="7">
    <source>
        <dbReference type="EMBL" id="KAG2571060.1"/>
    </source>
</evidence>
<keyword evidence="4" id="KW-0804">Transcription</keyword>
<proteinExistence type="inferred from homology"/>
<keyword evidence="5" id="KW-0539">Nucleus</keyword>
<dbReference type="GO" id="GO:0000124">
    <property type="term" value="C:SAGA complex"/>
    <property type="evidence" value="ECO:0007669"/>
    <property type="project" value="InterPro"/>
</dbReference>
<keyword evidence="8" id="KW-1185">Reference proteome</keyword>
<dbReference type="Proteomes" id="UP000823388">
    <property type="component" value="Chromosome 7K"/>
</dbReference>
<dbReference type="Gene3D" id="1.25.40.770">
    <property type="entry name" value="TAF6, C-terminal HEAT repeat domain"/>
    <property type="match status" value="1"/>
</dbReference>
<evidence type="ECO:0000256" key="5">
    <source>
        <dbReference type="ARBA" id="ARBA00023242"/>
    </source>
</evidence>
<dbReference type="GO" id="GO:0016251">
    <property type="term" value="F:RNA polymerase II general transcription initiation factor activity"/>
    <property type="evidence" value="ECO:0007669"/>
    <property type="project" value="InterPro"/>
</dbReference>
<evidence type="ECO:0000256" key="3">
    <source>
        <dbReference type="ARBA" id="ARBA00023015"/>
    </source>
</evidence>
<dbReference type="GO" id="GO:0005669">
    <property type="term" value="C:transcription factor TFIID complex"/>
    <property type="evidence" value="ECO:0007669"/>
    <property type="project" value="InterPro"/>
</dbReference>
<evidence type="ECO:0000313" key="8">
    <source>
        <dbReference type="Proteomes" id="UP000823388"/>
    </source>
</evidence>
<dbReference type="CDD" id="cd08050">
    <property type="entry name" value="TAF6C"/>
    <property type="match status" value="1"/>
</dbReference>
<keyword evidence="3" id="KW-0805">Transcription regulation</keyword>
<organism evidence="7 8">
    <name type="scientific">Panicum virgatum</name>
    <name type="common">Blackwell switchgrass</name>
    <dbReference type="NCBI Taxonomy" id="38727"/>
    <lineage>
        <taxon>Eukaryota</taxon>
        <taxon>Viridiplantae</taxon>
        <taxon>Streptophyta</taxon>
        <taxon>Embryophyta</taxon>
        <taxon>Tracheophyta</taxon>
        <taxon>Spermatophyta</taxon>
        <taxon>Magnoliopsida</taxon>
        <taxon>Liliopsida</taxon>
        <taxon>Poales</taxon>
        <taxon>Poaceae</taxon>
        <taxon>PACMAD clade</taxon>
        <taxon>Panicoideae</taxon>
        <taxon>Panicodae</taxon>
        <taxon>Paniceae</taxon>
        <taxon>Panicinae</taxon>
        <taxon>Panicum</taxon>
        <taxon>Panicum sect. Hiantes</taxon>
    </lineage>
</organism>
<gene>
    <name evidence="7" type="ORF">PVAP13_7KG038900</name>
</gene>
<dbReference type="PANTHER" id="PTHR10221:SF9">
    <property type="entry name" value="TRANSCRIPTION INITIATION FACTOR TFIID SUBUNIT 6"/>
    <property type="match status" value="1"/>
</dbReference>
<name>A0A8T0QAY0_PANVG</name>
<comment type="similarity">
    <text evidence="2">Belongs to the TAF6 family.</text>
</comment>
<evidence type="ECO:0000256" key="2">
    <source>
        <dbReference type="ARBA" id="ARBA00007688"/>
    </source>
</evidence>
<dbReference type="GO" id="GO:0051123">
    <property type="term" value="P:RNA polymerase II preinitiation complex assembly"/>
    <property type="evidence" value="ECO:0007669"/>
    <property type="project" value="TreeGrafter"/>
</dbReference>
<dbReference type="GO" id="GO:0003713">
    <property type="term" value="F:transcription coactivator activity"/>
    <property type="evidence" value="ECO:0007669"/>
    <property type="project" value="TreeGrafter"/>
</dbReference>
<accession>A0A8T0QAY0</accession>
<dbReference type="InterPro" id="IPR011442">
    <property type="entry name" value="TAF6_C"/>
</dbReference>
<dbReference type="EMBL" id="CM029049">
    <property type="protein sequence ID" value="KAG2571060.1"/>
    <property type="molecule type" value="Genomic_DNA"/>
</dbReference>
<dbReference type="Pfam" id="PF07571">
    <property type="entry name" value="TAF6_C"/>
    <property type="match status" value="1"/>
</dbReference>
<comment type="subcellular location">
    <subcellularLocation>
        <location evidence="1">Nucleus</location>
    </subcellularLocation>
</comment>
<dbReference type="InterPro" id="IPR046344">
    <property type="entry name" value="TAF6_C_sf"/>
</dbReference>
<comment type="caution">
    <text evidence="7">The sequence shown here is derived from an EMBL/GenBank/DDBJ whole genome shotgun (WGS) entry which is preliminary data.</text>
</comment>
<dbReference type="GO" id="GO:0046695">
    <property type="term" value="C:SLIK (SAGA-like) complex"/>
    <property type="evidence" value="ECO:0007669"/>
    <property type="project" value="InterPro"/>
</dbReference>
<evidence type="ECO:0000256" key="1">
    <source>
        <dbReference type="ARBA" id="ARBA00004123"/>
    </source>
</evidence>
<evidence type="ECO:0000259" key="6">
    <source>
        <dbReference type="Pfam" id="PF07571"/>
    </source>
</evidence>